<dbReference type="InterPro" id="IPR000514">
    <property type="entry name" value="Glyco_hydro_39"/>
</dbReference>
<feature type="region of interest" description="Disordered" evidence="4">
    <location>
        <begin position="492"/>
        <end position="544"/>
    </location>
</feature>
<evidence type="ECO:0000256" key="3">
    <source>
        <dbReference type="ARBA" id="ARBA00023295"/>
    </source>
</evidence>
<dbReference type="PANTHER" id="PTHR12631">
    <property type="entry name" value="ALPHA-L-IDURONIDASE"/>
    <property type="match status" value="1"/>
</dbReference>
<dbReference type="PANTHER" id="PTHR12631:SF10">
    <property type="entry name" value="BETA-XYLOSIDASE-LIKE PROTEIN-RELATED"/>
    <property type="match status" value="1"/>
</dbReference>
<dbReference type="InterPro" id="IPR049166">
    <property type="entry name" value="GH39_cat"/>
</dbReference>
<evidence type="ECO:0000256" key="2">
    <source>
        <dbReference type="ARBA" id="ARBA00022801"/>
    </source>
</evidence>
<gene>
    <name evidence="6" type="ORF">PVK37_24075</name>
</gene>
<dbReference type="PRINTS" id="PR00745">
    <property type="entry name" value="GLHYDRLASE39"/>
</dbReference>
<comment type="similarity">
    <text evidence="1">Belongs to the glycosyl hydrolase 39 family.</text>
</comment>
<reference evidence="6 7" key="1">
    <citation type="submission" date="2023-02" db="EMBL/GenBank/DDBJ databases">
        <authorList>
            <person name="Mo P."/>
        </authorList>
    </citation>
    <scope>NUCLEOTIDE SEQUENCE [LARGE SCALE GENOMIC DNA]</scope>
    <source>
        <strain evidence="6 7">HUAS 3</strain>
    </source>
</reference>
<evidence type="ECO:0000313" key="7">
    <source>
        <dbReference type="Proteomes" id="UP001219605"/>
    </source>
</evidence>
<organism evidence="6 7">
    <name type="scientific">Micromonospora cathayae</name>
    <dbReference type="NCBI Taxonomy" id="3028804"/>
    <lineage>
        <taxon>Bacteria</taxon>
        <taxon>Bacillati</taxon>
        <taxon>Actinomycetota</taxon>
        <taxon>Actinomycetes</taxon>
        <taxon>Micromonosporales</taxon>
        <taxon>Micromonosporaceae</taxon>
        <taxon>Micromonospora</taxon>
    </lineage>
</organism>
<name>A0ABY7ZKX2_9ACTN</name>
<accession>A0ABY7ZKX2</accession>
<dbReference type="RefSeq" id="WP_275030067.1">
    <property type="nucleotide sequence ID" value="NZ_CP118615.1"/>
</dbReference>
<dbReference type="Gene3D" id="3.20.20.80">
    <property type="entry name" value="Glycosidases"/>
    <property type="match status" value="1"/>
</dbReference>
<dbReference type="Pfam" id="PF01229">
    <property type="entry name" value="Glyco_hydro_39"/>
    <property type="match status" value="1"/>
</dbReference>
<evidence type="ECO:0000256" key="1">
    <source>
        <dbReference type="ARBA" id="ARBA00008875"/>
    </source>
</evidence>
<dbReference type="InterPro" id="IPR017853">
    <property type="entry name" value="GH"/>
</dbReference>
<dbReference type="Proteomes" id="UP001219605">
    <property type="component" value="Chromosome"/>
</dbReference>
<keyword evidence="7" id="KW-1185">Reference proteome</keyword>
<protein>
    <submittedName>
        <fullName evidence="6">Xylan 1,4-beta-xylosidase</fullName>
    </submittedName>
</protein>
<evidence type="ECO:0000259" key="5">
    <source>
        <dbReference type="Pfam" id="PF01229"/>
    </source>
</evidence>
<evidence type="ECO:0000256" key="4">
    <source>
        <dbReference type="SAM" id="MobiDB-lite"/>
    </source>
</evidence>
<keyword evidence="2" id="KW-0378">Hydrolase</keyword>
<dbReference type="Gene3D" id="2.60.40.1500">
    <property type="entry name" value="Glycosyl hydrolase domain, family 39"/>
    <property type="match status" value="1"/>
</dbReference>
<dbReference type="EMBL" id="CP118615">
    <property type="protein sequence ID" value="WDZ83518.1"/>
    <property type="molecule type" value="Genomic_DNA"/>
</dbReference>
<dbReference type="SUPFAM" id="SSF51445">
    <property type="entry name" value="(Trans)glycosidases"/>
    <property type="match status" value="1"/>
</dbReference>
<dbReference type="InterPro" id="IPR051923">
    <property type="entry name" value="Glycosyl_Hydrolase_39"/>
</dbReference>
<sequence length="544" mass="60662">MRVTVPDQPTGRLTDAWRTCVGTGRFDLALRRDYQDSLALVQREIGFRHIRGHGLLSDGVGVHRPYEYRGTRRVRHAFGYVDQVVDAYLALGVRPFLELGFMPSGLASGDQTVFWWGGNVTPPRSWTEWADLVRATVGHLVDRYGSAEVRRWPIEVWNEPNLPDFWQHADRDAYHRLYEVTAHAIKEVDADLQVGGPAISPGADDWLLPFAEFVTAHDVPVDFVSRHAYTSGPAQHVPFGTHQTLAPASDLLEQFAAPRTHLAGTPLADLPVHITEFNSSYRPDNPVHDTAFHAAYLAPVLAAGGDLVDSFAYWTFSDVFEEVGVPTSLLHGGFGLLTHRQLKKPTYHLYAFMARLGGQVLARGDDHLVTRDDTGRVAVLAWAPVDVTGRDPVDRHTLTLSVPLGPPGATSAFLLRSSVSEEHGNVWRAWGELGRPRSPLPRQLDVLRALAEPARTHRNLPVDGGRVDLDLTLGRHEVTLVELSAVHDETPPWWDDDRLLGRPGRPDNRPGRHDEHRPDRSDRHDGSRPDLAGRDPDGDRRERP</sequence>
<keyword evidence="3" id="KW-0326">Glycosidase</keyword>
<evidence type="ECO:0000313" key="6">
    <source>
        <dbReference type="EMBL" id="WDZ83518.1"/>
    </source>
</evidence>
<dbReference type="SUPFAM" id="SSF51011">
    <property type="entry name" value="Glycosyl hydrolase domain"/>
    <property type="match status" value="1"/>
</dbReference>
<feature type="domain" description="Glycosyl hydrolases family 39 N-terminal catalytic" evidence="5">
    <location>
        <begin position="6"/>
        <end position="464"/>
    </location>
</feature>
<proteinExistence type="inferred from homology"/>